<dbReference type="CDD" id="cd00037">
    <property type="entry name" value="CLECT"/>
    <property type="match status" value="1"/>
</dbReference>
<feature type="compositionally biased region" description="Polar residues" evidence="1">
    <location>
        <begin position="333"/>
        <end position="345"/>
    </location>
</feature>
<feature type="domain" description="Apple" evidence="4">
    <location>
        <begin position="146"/>
        <end position="228"/>
    </location>
</feature>
<keyword evidence="2" id="KW-0812">Transmembrane</keyword>
<gene>
    <name evidence="5" type="ORF">MEDL_4321</name>
</gene>
<dbReference type="InterPro" id="IPR016187">
    <property type="entry name" value="CTDL_fold"/>
</dbReference>
<keyword evidence="2" id="KW-1133">Transmembrane helix</keyword>
<dbReference type="Gene3D" id="3.10.100.10">
    <property type="entry name" value="Mannose-Binding Protein A, subunit A"/>
    <property type="match status" value="1"/>
</dbReference>
<dbReference type="AlphaFoldDB" id="A0A8S3PZP8"/>
<protein>
    <recommendedName>
        <fullName evidence="7">C-type lectin domain-containing protein</fullName>
    </recommendedName>
</protein>
<evidence type="ECO:0000313" key="5">
    <source>
        <dbReference type="EMBL" id="CAG2188921.1"/>
    </source>
</evidence>
<dbReference type="SUPFAM" id="SSF56436">
    <property type="entry name" value="C-type lectin-like"/>
    <property type="match status" value="1"/>
</dbReference>
<proteinExistence type="predicted"/>
<dbReference type="InterPro" id="IPR016186">
    <property type="entry name" value="C-type_lectin-like/link_sf"/>
</dbReference>
<dbReference type="PROSITE" id="PS50948">
    <property type="entry name" value="PAN"/>
    <property type="match status" value="1"/>
</dbReference>
<feature type="domain" description="C-type lectin" evidence="3">
    <location>
        <begin position="20"/>
        <end position="140"/>
    </location>
</feature>
<evidence type="ECO:0000256" key="1">
    <source>
        <dbReference type="SAM" id="MobiDB-lite"/>
    </source>
</evidence>
<dbReference type="PROSITE" id="PS50041">
    <property type="entry name" value="C_TYPE_LECTIN_2"/>
    <property type="match status" value="1"/>
</dbReference>
<dbReference type="SMART" id="SM00034">
    <property type="entry name" value="CLECT"/>
    <property type="match status" value="1"/>
</dbReference>
<accession>A0A8S3PZP8</accession>
<reference evidence="5" key="1">
    <citation type="submission" date="2021-03" db="EMBL/GenBank/DDBJ databases">
        <authorList>
            <person name="Bekaert M."/>
        </authorList>
    </citation>
    <scope>NUCLEOTIDE SEQUENCE</scope>
</reference>
<evidence type="ECO:0000259" key="3">
    <source>
        <dbReference type="PROSITE" id="PS50041"/>
    </source>
</evidence>
<feature type="transmembrane region" description="Helical" evidence="2">
    <location>
        <begin position="473"/>
        <end position="497"/>
    </location>
</feature>
<dbReference type="InterPro" id="IPR001304">
    <property type="entry name" value="C-type_lectin-like"/>
</dbReference>
<keyword evidence="2" id="KW-0472">Membrane</keyword>
<keyword evidence="6" id="KW-1185">Reference proteome</keyword>
<evidence type="ECO:0000313" key="6">
    <source>
        <dbReference type="Proteomes" id="UP000683360"/>
    </source>
</evidence>
<evidence type="ECO:0000259" key="4">
    <source>
        <dbReference type="PROSITE" id="PS50948"/>
    </source>
</evidence>
<dbReference type="EMBL" id="CAJPWZ010000277">
    <property type="protein sequence ID" value="CAG2188921.1"/>
    <property type="molecule type" value="Genomic_DNA"/>
</dbReference>
<comment type="caution">
    <text evidence="5">The sequence shown here is derived from an EMBL/GenBank/DDBJ whole genome shotgun (WGS) entry which is preliminary data.</text>
</comment>
<dbReference type="Pfam" id="PF00059">
    <property type="entry name" value="Lectin_C"/>
    <property type="match status" value="1"/>
</dbReference>
<sequence length="505" mass="56490">MDMNSVRISLLLGIFGVTENANTNYQLVFNPTPMSWVSAATWCEVKDGNLVSLDSQAAILMVEWYKDNDWSAQWTSHAWTGLYSVDLNTGYWQGTCSALDYSYWAPAQTYSSSSPCTYMASSDLRWYYDDCTSQHHVVCQVPNGNCNFDDQNMEVDKSFNPLDAVSLPTLDDCKNRCDDYEDGSNQCWVIKYHAASGKCNLYVSTNPRQYLSNKANSNKNLFYSTRDCFSASILQEPAPSASLDMQTLVKNCIETTTAGYSSTLPPETSEYQLLTTRTDNNYKSSYITTMENKDTTESGTTINIVHKTMTALSTNKLTSDTTSHMETTKPHVTLNNENTTQNSLRTEPPITDGNLSTNTSNKSITLSIMTSEYFTTEETVISTLQTVSNTGSVASSENTSEMDRFNTILSLSSENCVCPCDFVSKNITAEMLQNRIDELKRILTVDKTTLSSYIRKHTSAKDERPSSKAIGSMGILLLTLTICFIVLIDLSTFCQYIKCKRLKRK</sequence>
<dbReference type="Proteomes" id="UP000683360">
    <property type="component" value="Unassembled WGS sequence"/>
</dbReference>
<organism evidence="5 6">
    <name type="scientific">Mytilus edulis</name>
    <name type="common">Blue mussel</name>
    <dbReference type="NCBI Taxonomy" id="6550"/>
    <lineage>
        <taxon>Eukaryota</taxon>
        <taxon>Metazoa</taxon>
        <taxon>Spiralia</taxon>
        <taxon>Lophotrochozoa</taxon>
        <taxon>Mollusca</taxon>
        <taxon>Bivalvia</taxon>
        <taxon>Autobranchia</taxon>
        <taxon>Pteriomorphia</taxon>
        <taxon>Mytilida</taxon>
        <taxon>Mytiloidea</taxon>
        <taxon>Mytilidae</taxon>
        <taxon>Mytilinae</taxon>
        <taxon>Mytilus</taxon>
    </lineage>
</organism>
<evidence type="ECO:0000256" key="2">
    <source>
        <dbReference type="SAM" id="Phobius"/>
    </source>
</evidence>
<evidence type="ECO:0008006" key="7">
    <source>
        <dbReference type="Google" id="ProtNLM"/>
    </source>
</evidence>
<dbReference type="InterPro" id="IPR003609">
    <property type="entry name" value="Pan_app"/>
</dbReference>
<name>A0A8S3PZP8_MYTED</name>
<dbReference type="OrthoDB" id="6117573at2759"/>
<feature type="region of interest" description="Disordered" evidence="1">
    <location>
        <begin position="333"/>
        <end position="358"/>
    </location>
</feature>